<evidence type="ECO:0000313" key="15">
    <source>
        <dbReference type="EMBL" id="BAI63016.1"/>
    </source>
</evidence>
<dbReference type="PATRIC" id="fig|304371.9.peg.3013"/>
<gene>
    <name evidence="15" type="ordered locus">MCP_2944</name>
</gene>
<dbReference type="KEGG" id="mpd:MCP_2944"/>
<proteinExistence type="inferred from homology"/>
<feature type="transmembrane region" description="Helical" evidence="13">
    <location>
        <begin position="79"/>
        <end position="101"/>
    </location>
</feature>
<dbReference type="InterPro" id="IPR008915">
    <property type="entry name" value="Peptidase_M50"/>
</dbReference>
<dbReference type="Pfam" id="PF02163">
    <property type="entry name" value="Peptidase_M50"/>
    <property type="match status" value="2"/>
</dbReference>
<comment type="cofactor">
    <cofactor evidence="1">
        <name>Zn(2+)</name>
        <dbReference type="ChEBI" id="CHEBI:29105"/>
    </cofactor>
</comment>
<protein>
    <submittedName>
        <fullName evidence="15">Peptidase M50 family protein</fullName>
    </submittedName>
</protein>
<keyword evidence="6 13" id="KW-0812">Transmembrane</keyword>
<evidence type="ECO:0000256" key="5">
    <source>
        <dbReference type="ARBA" id="ARBA00022670"/>
    </source>
</evidence>
<dbReference type="InterPro" id="IPR052348">
    <property type="entry name" value="Metallopeptidase_M50B"/>
</dbReference>
<keyword evidence="11" id="KW-0482">Metalloprotease</keyword>
<dbReference type="EMBL" id="AP011532">
    <property type="protein sequence ID" value="BAI63016.1"/>
    <property type="molecule type" value="Genomic_DNA"/>
</dbReference>
<evidence type="ECO:0000256" key="2">
    <source>
        <dbReference type="ARBA" id="ARBA00004651"/>
    </source>
</evidence>
<feature type="domain" description="Peptidase M50" evidence="14">
    <location>
        <begin position="45"/>
        <end position="159"/>
    </location>
</feature>
<dbReference type="PANTHER" id="PTHR35864:SF1">
    <property type="entry name" value="ZINC METALLOPROTEASE YWHC-RELATED"/>
    <property type="match status" value="1"/>
</dbReference>
<evidence type="ECO:0000256" key="6">
    <source>
        <dbReference type="ARBA" id="ARBA00022692"/>
    </source>
</evidence>
<feature type="transmembrane region" description="Helical" evidence="13">
    <location>
        <begin position="203"/>
        <end position="225"/>
    </location>
</feature>
<dbReference type="AlphaFoldDB" id="D1Z2U4"/>
<evidence type="ECO:0000256" key="9">
    <source>
        <dbReference type="ARBA" id="ARBA00022833"/>
    </source>
</evidence>
<evidence type="ECO:0000256" key="11">
    <source>
        <dbReference type="ARBA" id="ARBA00023049"/>
    </source>
</evidence>
<keyword evidence="7" id="KW-0479">Metal-binding</keyword>
<comment type="similarity">
    <text evidence="3">Belongs to the peptidase M50B family.</text>
</comment>
<feature type="transmembrane region" description="Helical" evidence="13">
    <location>
        <begin position="40"/>
        <end position="58"/>
    </location>
</feature>
<dbReference type="GO" id="GO:0005886">
    <property type="term" value="C:plasma membrane"/>
    <property type="evidence" value="ECO:0007669"/>
    <property type="project" value="UniProtKB-SubCell"/>
</dbReference>
<dbReference type="CDD" id="cd06158">
    <property type="entry name" value="S2P-M50_like_1"/>
    <property type="match status" value="1"/>
</dbReference>
<dbReference type="InParanoid" id="D1Z2U4"/>
<dbReference type="PANTHER" id="PTHR35864">
    <property type="entry name" value="ZINC METALLOPROTEASE MJ0611-RELATED"/>
    <property type="match status" value="1"/>
</dbReference>
<reference evidence="16" key="3">
    <citation type="journal article" date="2011" name="PLoS ONE">
        <title>Genome sequence of a mesophilic hydrogenotrophic methanogen Methanocella paludicola, the first cultivated representative of the order Methanocellales.</title>
        <authorList>
            <person name="Sakai S."/>
            <person name="Takaki Y."/>
            <person name="Shimamura S."/>
            <person name="Sekine M."/>
            <person name="Tajima T."/>
            <person name="Kosugi H."/>
            <person name="Ichikawa N."/>
            <person name="Tasumi E."/>
            <person name="Hiraki A.T."/>
            <person name="Shimizu A."/>
            <person name="Kato Y."/>
            <person name="Nishiko R."/>
            <person name="Mori K."/>
            <person name="Fujita N."/>
            <person name="Imachi H."/>
            <person name="Takai K."/>
        </authorList>
    </citation>
    <scope>NUCLEOTIDE SEQUENCE [LARGE SCALE GENOMIC DNA]</scope>
    <source>
        <strain evidence="16">DSM 17711 / JCM 13418 / NBRC 101707 / SANAE</strain>
    </source>
</reference>
<dbReference type="GO" id="GO:0008237">
    <property type="term" value="F:metallopeptidase activity"/>
    <property type="evidence" value="ECO:0007669"/>
    <property type="project" value="UniProtKB-KW"/>
</dbReference>
<dbReference type="InterPro" id="IPR044537">
    <property type="entry name" value="Rip2-like"/>
</dbReference>
<evidence type="ECO:0000256" key="7">
    <source>
        <dbReference type="ARBA" id="ARBA00022723"/>
    </source>
</evidence>
<keyword evidence="10 13" id="KW-1133">Transmembrane helix</keyword>
<keyword evidence="9" id="KW-0862">Zinc</keyword>
<evidence type="ECO:0000256" key="8">
    <source>
        <dbReference type="ARBA" id="ARBA00022801"/>
    </source>
</evidence>
<evidence type="ECO:0000256" key="12">
    <source>
        <dbReference type="ARBA" id="ARBA00023136"/>
    </source>
</evidence>
<evidence type="ECO:0000256" key="4">
    <source>
        <dbReference type="ARBA" id="ARBA00022475"/>
    </source>
</evidence>
<dbReference type="GO" id="GO:0006508">
    <property type="term" value="P:proteolysis"/>
    <property type="evidence" value="ECO:0007669"/>
    <property type="project" value="UniProtKB-KW"/>
</dbReference>
<feature type="transmembrane region" description="Helical" evidence="13">
    <location>
        <begin position="12"/>
        <end position="34"/>
    </location>
</feature>
<keyword evidence="5" id="KW-0645">Protease</keyword>
<feature type="transmembrane region" description="Helical" evidence="13">
    <location>
        <begin position="166"/>
        <end position="188"/>
    </location>
</feature>
<sequence length="228" mass="24540">MGYSAGIGTSELIDLLLSFVVLTVAFAMVGGGLGSLSAERIAIVAVAVGTGFLLHELAHKFVAQRYGYWAEYKASMFGLILTFIMALTIGIVFAAPGAVMIRKPAHSSRSMYDLQANYEGDDAYWDSLERKTGSEDLWISLAGPVTNIVLTMFFFALLMSGMLTSSLFIAMAWTAFQVNLMLAAFNLIPIDPLDGGKIFRGNALVWVIVGVPTILAALAILFLGVRII</sequence>
<dbReference type="Proteomes" id="UP000001882">
    <property type="component" value="Chromosome"/>
</dbReference>
<name>D1Z2U4_METPS</name>
<comment type="subcellular location">
    <subcellularLocation>
        <location evidence="2">Cell membrane</location>
        <topology evidence="2">Multi-pass membrane protein</topology>
    </subcellularLocation>
</comment>
<keyword evidence="12 13" id="KW-0472">Membrane</keyword>
<reference evidence="15 16" key="2">
    <citation type="journal article" date="2008" name="Int. J. Syst. Evol. Microbiol.">
        <title>Methanocella paludicola gen. nov., sp. nov., a methane-producing archaeon, the first isolate of the lineage 'Rice Cluster I', and proposal of the new archaeal order Methanocellales ord. nov.</title>
        <authorList>
            <person name="Sakai S."/>
            <person name="Imachi H."/>
            <person name="Hanada S."/>
            <person name="Ohashi A."/>
            <person name="Harada H."/>
            <person name="Kamagata Y."/>
        </authorList>
    </citation>
    <scope>NUCLEOTIDE SEQUENCE [LARGE SCALE GENOMIC DNA]</scope>
    <source>
        <strain evidence="16">DSM 17711 / JCM 13418 / NBRC 101707 / SANAE</strain>
    </source>
</reference>
<dbReference type="GeneID" id="8682593"/>
<dbReference type="OrthoDB" id="86131at2157"/>
<accession>D1Z2U4</accession>
<dbReference type="GO" id="GO:0046872">
    <property type="term" value="F:metal ion binding"/>
    <property type="evidence" value="ECO:0007669"/>
    <property type="project" value="UniProtKB-KW"/>
</dbReference>
<evidence type="ECO:0000256" key="1">
    <source>
        <dbReference type="ARBA" id="ARBA00001947"/>
    </source>
</evidence>
<dbReference type="RefSeq" id="WP_012901686.1">
    <property type="nucleotide sequence ID" value="NC_013665.1"/>
</dbReference>
<evidence type="ECO:0000256" key="10">
    <source>
        <dbReference type="ARBA" id="ARBA00022989"/>
    </source>
</evidence>
<feature type="transmembrane region" description="Helical" evidence="13">
    <location>
        <begin position="137"/>
        <end position="159"/>
    </location>
</feature>
<keyword evidence="16" id="KW-1185">Reference proteome</keyword>
<feature type="domain" description="Peptidase M50" evidence="14">
    <location>
        <begin position="168"/>
        <end position="201"/>
    </location>
</feature>
<evidence type="ECO:0000256" key="3">
    <source>
        <dbReference type="ARBA" id="ARBA00007931"/>
    </source>
</evidence>
<evidence type="ECO:0000259" key="14">
    <source>
        <dbReference type="Pfam" id="PF02163"/>
    </source>
</evidence>
<keyword evidence="4" id="KW-1003">Cell membrane</keyword>
<keyword evidence="8" id="KW-0378">Hydrolase</keyword>
<organism evidence="15 16">
    <name type="scientific">Methanocella paludicola (strain DSM 17711 / JCM 13418 / NBRC 101707 / SANAE)</name>
    <dbReference type="NCBI Taxonomy" id="304371"/>
    <lineage>
        <taxon>Archaea</taxon>
        <taxon>Methanobacteriati</taxon>
        <taxon>Methanobacteriota</taxon>
        <taxon>Stenosarchaea group</taxon>
        <taxon>Methanomicrobia</taxon>
        <taxon>Methanocellales</taxon>
        <taxon>Methanocellaceae</taxon>
        <taxon>Methanocella</taxon>
    </lineage>
</organism>
<dbReference type="eggNOG" id="arCOG00614">
    <property type="taxonomic scope" value="Archaea"/>
</dbReference>
<evidence type="ECO:0000256" key="13">
    <source>
        <dbReference type="SAM" id="Phobius"/>
    </source>
</evidence>
<evidence type="ECO:0000313" key="16">
    <source>
        <dbReference type="Proteomes" id="UP000001882"/>
    </source>
</evidence>
<reference evidence="15 16" key="1">
    <citation type="journal article" date="2007" name="Appl. Environ. Microbiol.">
        <title>Isolation of key methanogens for global methane emission from rice paddy fields: a novel isolate affiliated with the clone cluster rice cluster I.</title>
        <authorList>
            <person name="Sakai S."/>
            <person name="Imachi H."/>
            <person name="Sekiguchi Y."/>
            <person name="Ohashi A."/>
            <person name="Harada H."/>
            <person name="Kamagata Y."/>
        </authorList>
    </citation>
    <scope>NUCLEOTIDE SEQUENCE [LARGE SCALE GENOMIC DNA]</scope>
    <source>
        <strain evidence="16">DSM 17711 / JCM 13418 / NBRC 101707 / SANAE</strain>
    </source>
</reference>